<dbReference type="RefSeq" id="WP_262600752.1">
    <property type="nucleotide sequence ID" value="NZ_CP103300.1"/>
</dbReference>
<keyword evidence="3" id="KW-1185">Reference proteome</keyword>
<dbReference type="EMBL" id="CP103300">
    <property type="protein sequence ID" value="UYM17978.1"/>
    <property type="molecule type" value="Genomic_DNA"/>
</dbReference>
<dbReference type="Gene3D" id="3.90.550.10">
    <property type="entry name" value="Spore Coat Polysaccharide Biosynthesis Protein SpsA, Chain A"/>
    <property type="match status" value="1"/>
</dbReference>
<gene>
    <name evidence="2" type="ORF">NX720_08765</name>
</gene>
<sequence length="309" mass="35781">MNKPILSIIIPAYNYAHTLTRAVNSVIAQFNKDIEVIIINDGSTDNTENVTDKLKDKYQEKISIIHQTNKGLAGTRNRGIDASNGDYLLFLDADDELYENAVYYILSTVKDNPGIHSIIGQHISIYPDGKRKKRFKPALKNDIEARFKQYLLDENFPIANGSIAIHREVFKQYRYPEHLKCVEDIPVFTFILTNYSCIVINQPIALIHKHPDSMRNNIELELETGISNVDEIFSKNRLPEQLLKYKKIYTSLRYLSIFRTLYLGGRYKEALVFYKKSLTNNPAIIIKLSYLRKALKCFLFKTHSQLKKR</sequence>
<organism evidence="2 3">
    <name type="scientific">Endozoicomonas euniceicola</name>
    <dbReference type="NCBI Taxonomy" id="1234143"/>
    <lineage>
        <taxon>Bacteria</taxon>
        <taxon>Pseudomonadati</taxon>
        <taxon>Pseudomonadota</taxon>
        <taxon>Gammaproteobacteria</taxon>
        <taxon>Oceanospirillales</taxon>
        <taxon>Endozoicomonadaceae</taxon>
        <taxon>Endozoicomonas</taxon>
    </lineage>
</organism>
<dbReference type="Pfam" id="PF00535">
    <property type="entry name" value="Glycos_transf_2"/>
    <property type="match status" value="1"/>
</dbReference>
<protein>
    <submittedName>
        <fullName evidence="2">Glycosyltransferase family 2 protein</fullName>
    </submittedName>
</protein>
<feature type="domain" description="Glycosyltransferase 2-like" evidence="1">
    <location>
        <begin position="7"/>
        <end position="173"/>
    </location>
</feature>
<dbReference type="PANTHER" id="PTHR22916">
    <property type="entry name" value="GLYCOSYLTRANSFERASE"/>
    <property type="match status" value="1"/>
</dbReference>
<dbReference type="InterPro" id="IPR029044">
    <property type="entry name" value="Nucleotide-diphossugar_trans"/>
</dbReference>
<evidence type="ECO:0000259" key="1">
    <source>
        <dbReference type="Pfam" id="PF00535"/>
    </source>
</evidence>
<proteinExistence type="predicted"/>
<dbReference type="PANTHER" id="PTHR22916:SF3">
    <property type="entry name" value="UDP-GLCNAC:BETAGAL BETA-1,3-N-ACETYLGLUCOSAMINYLTRANSFERASE-LIKE PROTEIN 1"/>
    <property type="match status" value="1"/>
</dbReference>
<evidence type="ECO:0000313" key="2">
    <source>
        <dbReference type="EMBL" id="UYM17978.1"/>
    </source>
</evidence>
<dbReference type="SUPFAM" id="SSF53448">
    <property type="entry name" value="Nucleotide-diphospho-sugar transferases"/>
    <property type="match status" value="1"/>
</dbReference>
<evidence type="ECO:0000313" key="3">
    <source>
        <dbReference type="Proteomes" id="UP001163255"/>
    </source>
</evidence>
<dbReference type="Proteomes" id="UP001163255">
    <property type="component" value="Chromosome"/>
</dbReference>
<dbReference type="InterPro" id="IPR001173">
    <property type="entry name" value="Glyco_trans_2-like"/>
</dbReference>
<dbReference type="CDD" id="cd00761">
    <property type="entry name" value="Glyco_tranf_GTA_type"/>
    <property type="match status" value="1"/>
</dbReference>
<reference evidence="2" key="1">
    <citation type="submission" date="2022-10" db="EMBL/GenBank/DDBJ databases">
        <title>Completed Genome Sequence of two octocoral isolated bacterium, Endozoicomonas euniceicola EF212T and Endozoicomonas gorgoniicola PS125T.</title>
        <authorList>
            <person name="Chiou Y.-J."/>
            <person name="Chen Y.-H."/>
        </authorList>
    </citation>
    <scope>NUCLEOTIDE SEQUENCE</scope>
    <source>
        <strain evidence="2">EF212</strain>
    </source>
</reference>
<accession>A0ABY6GYW0</accession>
<name>A0ABY6GYW0_9GAMM</name>